<organism evidence="2 3">
    <name type="scientific">Puniceibacterium antarcticum</name>
    <dbReference type="NCBI Taxonomy" id="1206336"/>
    <lineage>
        <taxon>Bacteria</taxon>
        <taxon>Pseudomonadati</taxon>
        <taxon>Pseudomonadota</taxon>
        <taxon>Alphaproteobacteria</taxon>
        <taxon>Rhodobacterales</taxon>
        <taxon>Paracoccaceae</taxon>
        <taxon>Puniceibacterium</taxon>
    </lineage>
</organism>
<name>A0A2G8RB14_9RHOB</name>
<protein>
    <submittedName>
        <fullName evidence="2">Uncharacterized protein</fullName>
    </submittedName>
</protein>
<comment type="caution">
    <text evidence="2">The sequence shown here is derived from an EMBL/GenBank/DDBJ whole genome shotgun (WGS) entry which is preliminary data.</text>
</comment>
<keyword evidence="1" id="KW-0472">Membrane</keyword>
<dbReference type="AlphaFoldDB" id="A0A2G8RB14"/>
<sequence>MRTKRQQRDVNGGDKMLDQIRTAAHRSKHTLLADCIGALSLIVMLVVGLHLPALS</sequence>
<reference evidence="2 3" key="1">
    <citation type="submission" date="2013-09" db="EMBL/GenBank/DDBJ databases">
        <title>Genome sequencing of Phaeobacter antarcticus sp. nov. SM1211.</title>
        <authorList>
            <person name="Zhang X.-Y."/>
            <person name="Liu C."/>
            <person name="Chen X.-L."/>
            <person name="Xie B.-B."/>
            <person name="Qin Q.-L."/>
            <person name="Rong J.-C."/>
            <person name="Zhang Y.-Z."/>
        </authorList>
    </citation>
    <scope>NUCLEOTIDE SEQUENCE [LARGE SCALE GENOMIC DNA]</scope>
    <source>
        <strain evidence="2 3">SM1211</strain>
    </source>
</reference>
<keyword evidence="3" id="KW-1185">Reference proteome</keyword>
<feature type="transmembrane region" description="Helical" evidence="1">
    <location>
        <begin position="31"/>
        <end position="51"/>
    </location>
</feature>
<evidence type="ECO:0000313" key="2">
    <source>
        <dbReference type="EMBL" id="PIL18740.1"/>
    </source>
</evidence>
<evidence type="ECO:0000256" key="1">
    <source>
        <dbReference type="SAM" id="Phobius"/>
    </source>
</evidence>
<gene>
    <name evidence="2" type="ORF">P775_19410</name>
</gene>
<accession>A0A2G8RB14</accession>
<dbReference type="Proteomes" id="UP000231259">
    <property type="component" value="Unassembled WGS sequence"/>
</dbReference>
<keyword evidence="1" id="KW-1133">Transmembrane helix</keyword>
<dbReference type="EMBL" id="AWWI01000121">
    <property type="protein sequence ID" value="PIL18740.1"/>
    <property type="molecule type" value="Genomic_DNA"/>
</dbReference>
<evidence type="ECO:0000313" key="3">
    <source>
        <dbReference type="Proteomes" id="UP000231259"/>
    </source>
</evidence>
<keyword evidence="1" id="KW-0812">Transmembrane</keyword>
<proteinExistence type="predicted"/>